<dbReference type="Pfam" id="PF25339">
    <property type="entry name" value="C2_C2CD3_N"/>
    <property type="match status" value="1"/>
</dbReference>
<feature type="compositionally biased region" description="Low complexity" evidence="1">
    <location>
        <begin position="202"/>
        <end position="218"/>
    </location>
</feature>
<dbReference type="STRING" id="7719.ENSCINP00000010159"/>
<dbReference type="InterPro" id="IPR037775">
    <property type="entry name" value="C2_C2CD3"/>
</dbReference>
<dbReference type="PROSITE" id="PS50004">
    <property type="entry name" value="C2"/>
    <property type="match status" value="3"/>
</dbReference>
<dbReference type="Pfam" id="PF00168">
    <property type="entry name" value="C2"/>
    <property type="match status" value="3"/>
</dbReference>
<dbReference type="EMBL" id="EAAA01001421">
    <property type="status" value="NOT_ANNOTATED_CDS"/>
    <property type="molecule type" value="Genomic_DNA"/>
</dbReference>
<name>F7AQD6_CIOIN</name>
<dbReference type="SUPFAM" id="SSF49562">
    <property type="entry name" value="C2 domain (Calcium/lipid-binding domain, CaLB)"/>
    <property type="match status" value="3"/>
</dbReference>
<dbReference type="PANTHER" id="PTHR21254:SF1">
    <property type="entry name" value="C2 DOMAIN-CONTAINING PROTEIN 3"/>
    <property type="match status" value="1"/>
</dbReference>
<feature type="domain" description="C2" evidence="2">
    <location>
        <begin position="739"/>
        <end position="871"/>
    </location>
</feature>
<feature type="region of interest" description="Disordered" evidence="1">
    <location>
        <begin position="449"/>
        <end position="468"/>
    </location>
</feature>
<feature type="domain" description="C2" evidence="2">
    <location>
        <begin position="1123"/>
        <end position="1297"/>
    </location>
</feature>
<dbReference type="GeneTree" id="ENSGT00510000048072"/>
<feature type="region of interest" description="Disordered" evidence="1">
    <location>
        <begin position="684"/>
        <end position="704"/>
    </location>
</feature>
<dbReference type="HOGENOM" id="CLU_000804_0_0_1"/>
<evidence type="ECO:0000256" key="1">
    <source>
        <dbReference type="SAM" id="MobiDB-lite"/>
    </source>
</evidence>
<feature type="domain" description="C2" evidence="2">
    <location>
        <begin position="1544"/>
        <end position="1681"/>
    </location>
</feature>
<dbReference type="CDD" id="cd08683">
    <property type="entry name" value="C2_C2cd3"/>
    <property type="match status" value="1"/>
</dbReference>
<proteinExistence type="predicted"/>
<feature type="region of interest" description="Disordered" evidence="1">
    <location>
        <begin position="190"/>
        <end position="262"/>
    </location>
</feature>
<dbReference type="SMART" id="SM00239">
    <property type="entry name" value="C2"/>
    <property type="match status" value="4"/>
</dbReference>
<feature type="compositionally biased region" description="Polar residues" evidence="1">
    <location>
        <begin position="692"/>
        <end position="704"/>
    </location>
</feature>
<organism evidence="3 4">
    <name type="scientific">Ciona intestinalis</name>
    <name type="common">Transparent sea squirt</name>
    <name type="synonym">Ascidia intestinalis</name>
    <dbReference type="NCBI Taxonomy" id="7719"/>
    <lineage>
        <taxon>Eukaryota</taxon>
        <taxon>Metazoa</taxon>
        <taxon>Chordata</taxon>
        <taxon>Tunicata</taxon>
        <taxon>Ascidiacea</taxon>
        <taxon>Phlebobranchia</taxon>
        <taxon>Cionidae</taxon>
        <taxon>Ciona</taxon>
    </lineage>
</organism>
<dbReference type="InParanoid" id="F7AQD6"/>
<dbReference type="InterPro" id="IPR057537">
    <property type="entry name" value="C2_C2CD3_N"/>
</dbReference>
<evidence type="ECO:0000259" key="2">
    <source>
        <dbReference type="PROSITE" id="PS50004"/>
    </source>
</evidence>
<keyword evidence="4" id="KW-1185">Reference proteome</keyword>
<protein>
    <recommendedName>
        <fullName evidence="2">C2 domain-containing protein</fullName>
    </recommendedName>
</protein>
<accession>F7AQD6</accession>
<sequence>MEKSSRRRRGRRKVDYVDVAPSTDLPPLVEGELRCLLYITVGEIVWGTTAPARPAPVSPAHIRLRWWGEATDGTFFRPQTTRDDRPVRTRCQFGIRSGPKQMAAYFHDMGSVTFDIQASPKSLPIGRVQVPGISSLSASNPIRGFFPIISSSSRKMGELHITMSFKPVRGAYDICLFKLFFLIHRSRTTSIGGRGSRRSSRSRNSSTGSRSRSNSAGSRSRRSNSGERRRGNPPSSNRRLRSRSRSSKVVGSPPSTSTPVNQPRNVQSIVVMSITPSKILLRMCMNLVHAELSLKYSKCCTAYCHFSIINQLLELLNRGKQLRDEMTRCALSSDTVFTRPVSVARHQVEPPNANRWLLRNHTVNFVKTTIISHHTRCDTDVRIVDMVLGAKGLQHDISMFSDMSSFGSTRASMVSELEDPLHDVSILNHLFYNNTKNSAATLVYPTTNTTTTSSQHQPHTTVTSYSNQTTTQTNHQKKISVSAIHKPPTQPTTTSGHSVEKLTSLGHVHLARVVVKSLQLNFDLDSEEEGVKSRVKKTKQIKSKPIPAPAKNKKSGTFFVEYKFPKDSQRASTATAHDVTRVASRKVTPGGLVKFDQHSIFPIRFNATTVTRWMSDNLLFHIFHRKPKDKKASLIGVATIPLHVVINDTKLSYTGTINVMDHDATSKSMVGSVKVSIELTADSKDLPRQMSPAKQPSSVTTPNPYTVSKVITEERKTDEARYSPNKRKLVSTNIKNRVAIDNIETTYSENETAAPTTTILHLYIMLKEARDIPDMSRNIDPNVYLVCRAFASDEPSKTGVVWNTSNPKFDFNLVTPVKINSALFTRMKDNYVVVEVWTKVPTESNHADKLMGLAKIPLHLFYQSLKDPEIARAVLTSHYPLISMDGFTPIVDVFTGHERGKLKVLLALGTQDQICSLRKSKEQESSVPVPPDPHHLDDPTDAEDVDRNIIGPVQHSFEIKIIGIQGFKPLDNQVWGETDCFVQYDFPTQCKSPPDVGDESSSDDDQRELARMKSYRTDATLCVPDPHFHHLKSHSFHPPSSVPVQRILLSTCSGVGKHPGGGIPFEVWSRFYYPNVRDQLLASGSLPTAKLCALITMNNNRVSEQTFHIPLVFSDPEPGSSTSAGKLQVSVKYKSSVSSMNEVKPALDFGRTVKLEVGVIRASGLQYAARLAASLISDSELNYCAGVGVNTYVMMKPSFVNNETLRKTHCVSRSFAPDFNHHFELSCPLVEYRDSVSPISLASSLASGQLELELWHRCTSGSDILAVVKNAGDILLGRAKIPTQDLLTHTTGLKRWHQLTSLDPNKNNSPVNVGAIEISLSFTSRPDLELLLRAAKSVGWKPTTVSDLSLPHSVITACVTVTNAWFPTQHALAADGGLDRKAHVYLHYKFYDKDSVTSSLCSVAPHTLDSNIAMAKLAHRRSFLCKPSQPLVWFLREETLQLQVWLTYSRSEKSHRRPLDRDVLLGTAHVDLSTMLVGGLHRQQHISGLYPLFKAGVDDLGGASVRVYVSLNPGDHSKPCDFETSDDFCSISESILSESNESQPDSQPQETLVTKSNEFSFYAAVSVERAMHLPPLSPVQDDQSNKTSRFVSYQVLTGDKDTTTITCAVSSSSCPVWNDSKQVLLDRKLLDPGGGSVLFRVWDRESGNEEDVVIATDRMIGFATVDISVLSSGFGAVNGWYNLLDIHGNCQGQLKVAITPTEPL</sequence>
<evidence type="ECO:0000313" key="4">
    <source>
        <dbReference type="Proteomes" id="UP000008144"/>
    </source>
</evidence>
<dbReference type="InterPro" id="IPR000008">
    <property type="entry name" value="C2_dom"/>
</dbReference>
<dbReference type="OMA" id="CYMPVVD"/>
<dbReference type="InterPro" id="IPR035892">
    <property type="entry name" value="C2_domain_sf"/>
</dbReference>
<dbReference type="Ensembl" id="ENSCINT00000010159.3">
    <property type="protein sequence ID" value="ENSCINP00000010159.3"/>
    <property type="gene ID" value="ENSCING00000004935.3"/>
</dbReference>
<dbReference type="Gene3D" id="2.60.40.150">
    <property type="entry name" value="C2 domain"/>
    <property type="match status" value="3"/>
</dbReference>
<reference evidence="3" key="2">
    <citation type="journal article" date="2008" name="Genome Biol.">
        <title>Improved genome assembly and evidence-based global gene model set for the chordate Ciona intestinalis: new insight into intron and operon populations.</title>
        <authorList>
            <person name="Satou Y."/>
            <person name="Mineta K."/>
            <person name="Ogasawara M."/>
            <person name="Sasakura Y."/>
            <person name="Shoguchi E."/>
            <person name="Ueno K."/>
            <person name="Yamada L."/>
            <person name="Matsumoto J."/>
            <person name="Wasserscheid J."/>
            <person name="Dewar K."/>
            <person name="Wiley G.B."/>
            <person name="Macmil S.L."/>
            <person name="Roe B.A."/>
            <person name="Zeller R.W."/>
            <person name="Hastings K.E."/>
            <person name="Lemaire P."/>
            <person name="Lindquist E."/>
            <person name="Endo T."/>
            <person name="Hotta K."/>
            <person name="Inaba K."/>
        </authorList>
    </citation>
    <scope>NUCLEOTIDE SEQUENCE [LARGE SCALE GENOMIC DNA]</scope>
    <source>
        <strain evidence="3">wild type</strain>
    </source>
</reference>
<reference evidence="3" key="3">
    <citation type="submission" date="2025-08" db="UniProtKB">
        <authorList>
            <consortium name="Ensembl"/>
        </authorList>
    </citation>
    <scope>IDENTIFICATION</scope>
</reference>
<reference evidence="3" key="4">
    <citation type="submission" date="2025-09" db="UniProtKB">
        <authorList>
            <consortium name="Ensembl"/>
        </authorList>
    </citation>
    <scope>IDENTIFICATION</scope>
</reference>
<dbReference type="FunCoup" id="F7AQD6">
    <property type="interactions" value="46"/>
</dbReference>
<dbReference type="Proteomes" id="UP000008144">
    <property type="component" value="Chromosome 2"/>
</dbReference>
<evidence type="ECO:0000313" key="3">
    <source>
        <dbReference type="Ensembl" id="ENSCINP00000010159.3"/>
    </source>
</evidence>
<feature type="region of interest" description="Disordered" evidence="1">
    <location>
        <begin position="919"/>
        <end position="942"/>
    </location>
</feature>
<reference evidence="4" key="1">
    <citation type="journal article" date="2002" name="Science">
        <title>The draft genome of Ciona intestinalis: insights into chordate and vertebrate origins.</title>
        <authorList>
            <person name="Dehal P."/>
            <person name="Satou Y."/>
            <person name="Campbell R.K."/>
            <person name="Chapman J."/>
            <person name="Degnan B."/>
            <person name="De Tomaso A."/>
            <person name="Davidson B."/>
            <person name="Di Gregorio A."/>
            <person name="Gelpke M."/>
            <person name="Goodstein D.M."/>
            <person name="Harafuji N."/>
            <person name="Hastings K.E."/>
            <person name="Ho I."/>
            <person name="Hotta K."/>
            <person name="Huang W."/>
            <person name="Kawashima T."/>
            <person name="Lemaire P."/>
            <person name="Martinez D."/>
            <person name="Meinertzhagen I.A."/>
            <person name="Necula S."/>
            <person name="Nonaka M."/>
            <person name="Putnam N."/>
            <person name="Rash S."/>
            <person name="Saiga H."/>
            <person name="Satake M."/>
            <person name="Terry A."/>
            <person name="Yamada L."/>
            <person name="Wang H.G."/>
            <person name="Awazu S."/>
            <person name="Azumi K."/>
            <person name="Boore J."/>
            <person name="Branno M."/>
            <person name="Chin-Bow S."/>
            <person name="DeSantis R."/>
            <person name="Doyle S."/>
            <person name="Francino P."/>
            <person name="Keys D.N."/>
            <person name="Haga S."/>
            <person name="Hayashi H."/>
            <person name="Hino K."/>
            <person name="Imai K.S."/>
            <person name="Inaba K."/>
            <person name="Kano S."/>
            <person name="Kobayashi K."/>
            <person name="Kobayashi M."/>
            <person name="Lee B.I."/>
            <person name="Makabe K.W."/>
            <person name="Manohar C."/>
            <person name="Matassi G."/>
            <person name="Medina M."/>
            <person name="Mochizuki Y."/>
            <person name="Mount S."/>
            <person name="Morishita T."/>
            <person name="Miura S."/>
            <person name="Nakayama A."/>
            <person name="Nishizaka S."/>
            <person name="Nomoto H."/>
            <person name="Ohta F."/>
            <person name="Oishi K."/>
            <person name="Rigoutsos I."/>
            <person name="Sano M."/>
            <person name="Sasaki A."/>
            <person name="Sasakura Y."/>
            <person name="Shoguchi E."/>
            <person name="Shin-i T."/>
            <person name="Spagnuolo A."/>
            <person name="Stainier D."/>
            <person name="Suzuki M.M."/>
            <person name="Tassy O."/>
            <person name="Takatori N."/>
            <person name="Tokuoka M."/>
            <person name="Yagi K."/>
            <person name="Yoshizaki F."/>
            <person name="Wada S."/>
            <person name="Zhang C."/>
            <person name="Hyatt P.D."/>
            <person name="Larimer F."/>
            <person name="Detter C."/>
            <person name="Doggett N."/>
            <person name="Glavina T."/>
            <person name="Hawkins T."/>
            <person name="Richardson P."/>
            <person name="Lucas S."/>
            <person name="Kohara Y."/>
            <person name="Levine M."/>
            <person name="Satoh N."/>
            <person name="Rokhsar D.S."/>
        </authorList>
    </citation>
    <scope>NUCLEOTIDE SEQUENCE [LARGE SCALE GENOMIC DNA]</scope>
</reference>
<dbReference type="PANTHER" id="PTHR21254">
    <property type="entry name" value="C2 DOMAIN-CONTAINING PROTEIN 3"/>
    <property type="match status" value="1"/>
</dbReference>
<dbReference type="CDD" id="cd00030">
    <property type="entry name" value="C2"/>
    <property type="match status" value="2"/>
</dbReference>